<dbReference type="Proteomes" id="UP000789706">
    <property type="component" value="Unassembled WGS sequence"/>
</dbReference>
<proteinExistence type="predicted"/>
<sequence>MEELIRVESERHAYPNSTKVQIFVNGLFLSYNVNSSATSYLLEQSYYNSVASKISSALINLTKVAIYKLTEAVTVIMGQVFNL</sequence>
<evidence type="ECO:0000313" key="2">
    <source>
        <dbReference type="Proteomes" id="UP000789706"/>
    </source>
</evidence>
<dbReference type="AlphaFoldDB" id="A0A9N9AR51"/>
<dbReference type="EMBL" id="CAJVPK010000681">
    <property type="protein sequence ID" value="CAG8539319.1"/>
    <property type="molecule type" value="Genomic_DNA"/>
</dbReference>
<organism evidence="1 2">
    <name type="scientific">Diversispora eburnea</name>
    <dbReference type="NCBI Taxonomy" id="1213867"/>
    <lineage>
        <taxon>Eukaryota</taxon>
        <taxon>Fungi</taxon>
        <taxon>Fungi incertae sedis</taxon>
        <taxon>Mucoromycota</taxon>
        <taxon>Glomeromycotina</taxon>
        <taxon>Glomeromycetes</taxon>
        <taxon>Diversisporales</taxon>
        <taxon>Diversisporaceae</taxon>
        <taxon>Diversispora</taxon>
    </lineage>
</organism>
<protein>
    <submittedName>
        <fullName evidence="1">6264_t:CDS:1</fullName>
    </submittedName>
</protein>
<keyword evidence="2" id="KW-1185">Reference proteome</keyword>
<comment type="caution">
    <text evidence="1">The sequence shown here is derived from an EMBL/GenBank/DDBJ whole genome shotgun (WGS) entry which is preliminary data.</text>
</comment>
<name>A0A9N9AR51_9GLOM</name>
<gene>
    <name evidence="1" type="ORF">DEBURN_LOCUS6529</name>
</gene>
<accession>A0A9N9AR51</accession>
<evidence type="ECO:0000313" key="1">
    <source>
        <dbReference type="EMBL" id="CAG8539319.1"/>
    </source>
</evidence>
<reference evidence="1" key="1">
    <citation type="submission" date="2021-06" db="EMBL/GenBank/DDBJ databases">
        <authorList>
            <person name="Kallberg Y."/>
            <person name="Tangrot J."/>
            <person name="Rosling A."/>
        </authorList>
    </citation>
    <scope>NUCLEOTIDE SEQUENCE</scope>
    <source>
        <strain evidence="1">AZ414A</strain>
    </source>
</reference>